<comment type="caution">
    <text evidence="1">The sequence shown here is derived from an EMBL/GenBank/DDBJ whole genome shotgun (WGS) entry which is preliminary data.</text>
</comment>
<feature type="non-terminal residue" evidence="1">
    <location>
        <position position="1"/>
    </location>
</feature>
<sequence length="98" mass="11099">RLQLRLLMARIAEQYGKTEMALLLLDELDGSSQGVTLAQWEPELIFEIKARQLKLLRLRAHRHADKALLARKMETLLGTLVAIDPARAAVLCDSQHKD</sequence>
<organism evidence="1 2">
    <name type="scientific">Kluyvera intermedia</name>
    <name type="common">Enterobacter intermedius</name>
    <dbReference type="NCBI Taxonomy" id="61648"/>
    <lineage>
        <taxon>Bacteria</taxon>
        <taxon>Pseudomonadati</taxon>
        <taxon>Pseudomonadota</taxon>
        <taxon>Gammaproteobacteria</taxon>
        <taxon>Enterobacterales</taxon>
        <taxon>Enterobacteriaceae</taxon>
        <taxon>Kluyvera</taxon>
    </lineage>
</organism>
<dbReference type="InterPro" id="IPR017739">
    <property type="entry name" value="T6SS-assoc_VCA0119"/>
</dbReference>
<proteinExistence type="predicted"/>
<gene>
    <name evidence="1" type="ORF">I8531_003556</name>
</gene>
<dbReference type="EMBL" id="DACSUM010000032">
    <property type="protein sequence ID" value="HAT3583226.1"/>
    <property type="molecule type" value="Genomic_DNA"/>
</dbReference>
<protein>
    <submittedName>
        <fullName evidence="1">Type VI secretion system protein TssA</fullName>
    </submittedName>
</protein>
<dbReference type="AlphaFoldDB" id="A0A9P3WHK1"/>
<dbReference type="Proteomes" id="UP000867740">
    <property type="component" value="Unassembled WGS sequence"/>
</dbReference>
<name>A0A9P3WHK1_KLUIN</name>
<accession>A0A9P3WHK1</accession>
<evidence type="ECO:0000313" key="2">
    <source>
        <dbReference type="Proteomes" id="UP000867740"/>
    </source>
</evidence>
<evidence type="ECO:0000313" key="1">
    <source>
        <dbReference type="EMBL" id="HAT3583226.1"/>
    </source>
</evidence>
<reference evidence="1" key="1">
    <citation type="journal article" date="2018" name="Genome Biol.">
        <title>SKESA: strategic k-mer extension for scrupulous assemblies.</title>
        <authorList>
            <person name="Souvorov A."/>
            <person name="Agarwala R."/>
            <person name="Lipman D.J."/>
        </authorList>
    </citation>
    <scope>NUCLEOTIDE SEQUENCE</scope>
    <source>
        <strain evidence="1">CAVp300</strain>
    </source>
</reference>
<reference evidence="1" key="2">
    <citation type="submission" date="2020-10" db="EMBL/GenBank/DDBJ databases">
        <authorList>
            <consortium name="NCBI Pathogen Detection Project"/>
        </authorList>
    </citation>
    <scope>NUCLEOTIDE SEQUENCE</scope>
    <source>
        <strain evidence="1">CAVp300</strain>
    </source>
</reference>
<dbReference type="Pfam" id="PF16989">
    <property type="entry name" value="T6SS_VasJ"/>
    <property type="match status" value="1"/>
</dbReference>